<proteinExistence type="predicted"/>
<comment type="caution">
    <text evidence="2">The sequence shown here is derived from an EMBL/GenBank/DDBJ whole genome shotgun (WGS) entry which is preliminary data.</text>
</comment>
<sequence length="519" mass="59946">MKKIDYFIFTLITLIFSYLFSGPLSYILYYQEQHHLFLFSNANLSKHLIVQGGLLSYMTDFIIQFFYFPLPGSILFASLISLIYLINSFLCKHITGKADLLQLSLLPAFYFLICYESIEFPVSWVVGVLLGLLAIRAIVSIPFRYARWLSAVLLLAALIYSAGPLIVLVILLIVAVPCFFARFVTHRITNDKTILLFSLPVLLLYAGVTFYFFVHSYSTRERQMIEAGKCVKEKDWNGVLAISARYHGTNQLLSYFTNMALYHKGRMPYDLFKYAQPAGVESLYLPWKSDSRQSEYGHFIYEELGYLNEAHRWAFEAMVVFGETAPNLTNLIRYNIANNRPLVAQRFINILKQSLFYKKEAIAYERMLPSGKVPGLKALSHQEGKPARFANVMTLGPELRYLCERDSSDRMAFEYLMSDLLLSNQVVRFAENLGRIRAFSYPALPTLYEEALYIYKLGVDEKTFNSLVFSVSKQTEIRFNAYYKLLKSGNMQLLKEQFGDTYWYYLNFTSPYGSKIINK</sequence>
<reference evidence="2" key="1">
    <citation type="submission" date="2019-08" db="EMBL/GenBank/DDBJ databases">
        <authorList>
            <person name="Kucharzyk K."/>
            <person name="Murdoch R.W."/>
            <person name="Higgins S."/>
            <person name="Loffler F."/>
        </authorList>
    </citation>
    <scope>NUCLEOTIDE SEQUENCE</scope>
</reference>
<gene>
    <name evidence="2" type="ORF">SDC9_25174</name>
</gene>
<organism evidence="2">
    <name type="scientific">bioreactor metagenome</name>
    <dbReference type="NCBI Taxonomy" id="1076179"/>
    <lineage>
        <taxon>unclassified sequences</taxon>
        <taxon>metagenomes</taxon>
        <taxon>ecological metagenomes</taxon>
    </lineage>
</organism>
<evidence type="ECO:0000256" key="1">
    <source>
        <dbReference type="SAM" id="Phobius"/>
    </source>
</evidence>
<feature type="transmembrane region" description="Helical" evidence="1">
    <location>
        <begin position="152"/>
        <end position="182"/>
    </location>
</feature>
<feature type="transmembrane region" description="Helical" evidence="1">
    <location>
        <begin position="74"/>
        <end position="91"/>
    </location>
</feature>
<feature type="transmembrane region" description="Helical" evidence="1">
    <location>
        <begin position="194"/>
        <end position="214"/>
    </location>
</feature>
<name>A0A644UJW2_9ZZZZ</name>
<accession>A0A644UJW2</accession>
<dbReference type="Pfam" id="PF19529">
    <property type="entry name" value="DUF6057"/>
    <property type="match status" value="1"/>
</dbReference>
<dbReference type="EMBL" id="VSSQ01000125">
    <property type="protein sequence ID" value="MPL79298.1"/>
    <property type="molecule type" value="Genomic_DNA"/>
</dbReference>
<evidence type="ECO:0000313" key="2">
    <source>
        <dbReference type="EMBL" id="MPL79298.1"/>
    </source>
</evidence>
<keyword evidence="1" id="KW-1133">Transmembrane helix</keyword>
<feature type="transmembrane region" description="Helical" evidence="1">
    <location>
        <begin position="6"/>
        <end position="28"/>
    </location>
</feature>
<protein>
    <submittedName>
        <fullName evidence="2">Uncharacterized protein</fullName>
    </submittedName>
</protein>
<keyword evidence="1" id="KW-0472">Membrane</keyword>
<dbReference type="AlphaFoldDB" id="A0A644UJW2"/>
<keyword evidence="1" id="KW-0812">Transmembrane</keyword>
<feature type="transmembrane region" description="Helical" evidence="1">
    <location>
        <begin position="124"/>
        <end position="145"/>
    </location>
</feature>
<dbReference type="InterPro" id="IPR045692">
    <property type="entry name" value="DUF6057"/>
</dbReference>